<proteinExistence type="predicted"/>
<feature type="domain" description="VWFD" evidence="4">
    <location>
        <begin position="993"/>
        <end position="1196"/>
    </location>
</feature>
<dbReference type="Proteomes" id="UP001158576">
    <property type="component" value="Chromosome XSR"/>
</dbReference>
<evidence type="ECO:0000313" key="5">
    <source>
        <dbReference type="EMBL" id="CAG5100322.1"/>
    </source>
</evidence>
<dbReference type="PROSITE" id="PS51233">
    <property type="entry name" value="VWFD"/>
    <property type="match status" value="4"/>
</dbReference>
<feature type="domain" description="VWFD" evidence="4">
    <location>
        <begin position="629"/>
        <end position="846"/>
    </location>
</feature>
<reference evidence="5 6" key="1">
    <citation type="submission" date="2021-04" db="EMBL/GenBank/DDBJ databases">
        <authorList>
            <person name="Bliznina A."/>
        </authorList>
    </citation>
    <scope>NUCLEOTIDE SEQUENCE [LARGE SCALE GENOMIC DNA]</scope>
</reference>
<name>A0ABN7SHP7_OIKDI</name>
<keyword evidence="6" id="KW-1185">Reference proteome</keyword>
<dbReference type="InterPro" id="IPR050780">
    <property type="entry name" value="Mucin_vWF_Thrombospondin_sf"/>
</dbReference>
<feature type="domain" description="VWFD" evidence="4">
    <location>
        <begin position="250"/>
        <end position="455"/>
    </location>
</feature>
<dbReference type="SUPFAM" id="SSF56436">
    <property type="entry name" value="C-type lectin-like"/>
    <property type="match status" value="1"/>
</dbReference>
<evidence type="ECO:0000256" key="2">
    <source>
        <dbReference type="ARBA" id="ARBA00023180"/>
    </source>
</evidence>
<evidence type="ECO:0000256" key="3">
    <source>
        <dbReference type="SAM" id="MobiDB-lite"/>
    </source>
</evidence>
<feature type="domain" description="VWFD" evidence="4">
    <location>
        <begin position="1390"/>
        <end position="1606"/>
    </location>
</feature>
<evidence type="ECO:0000256" key="1">
    <source>
        <dbReference type="ARBA" id="ARBA00023157"/>
    </source>
</evidence>
<feature type="region of interest" description="Disordered" evidence="3">
    <location>
        <begin position="2075"/>
        <end position="2098"/>
    </location>
</feature>
<dbReference type="Gene3D" id="2.10.25.10">
    <property type="entry name" value="Laminin"/>
    <property type="match status" value="4"/>
</dbReference>
<accession>A0ABN7SHP7</accession>
<dbReference type="SMART" id="SM00215">
    <property type="entry name" value="VWC_out"/>
    <property type="match status" value="2"/>
</dbReference>
<evidence type="ECO:0000259" key="4">
    <source>
        <dbReference type="PROSITE" id="PS51233"/>
    </source>
</evidence>
<dbReference type="InterPro" id="IPR016187">
    <property type="entry name" value="CTDL_fold"/>
</dbReference>
<keyword evidence="2" id="KW-0325">Glycoprotein</keyword>
<dbReference type="InterPro" id="IPR001007">
    <property type="entry name" value="VWF_dom"/>
</dbReference>
<dbReference type="SMART" id="SM00216">
    <property type="entry name" value="VWD"/>
    <property type="match status" value="4"/>
</dbReference>
<dbReference type="InterPro" id="IPR001846">
    <property type="entry name" value="VWF_type-D"/>
</dbReference>
<dbReference type="CDD" id="cd19941">
    <property type="entry name" value="TIL"/>
    <property type="match status" value="4"/>
</dbReference>
<dbReference type="EMBL" id="OU015569">
    <property type="protein sequence ID" value="CAG5100322.1"/>
    <property type="molecule type" value="Genomic_DNA"/>
</dbReference>
<sequence>MREQFLTSFLALHGAKFARADFQFIEFWEAADEYASELFSALGAASKKHASAFENRYERAKRAVEFYQDSGPCDSGFTNPSYEPVEMRSFDTRASLATNLNQFADMLDDWIDSYACLASHNRVEGKKIRVPERSVKDIRKLAKNKAYQDQEFAYHISPTTMDYDEALAYCYLRGSWLAQPDGDKNRFGAMSAALHENRFYWYQGDESCTATYGGYRYSYRRNCQEQYPAVCETGQYTDKCYPASGSAGFGRCTAWGDPHYTTFDGEYHHFQGSCEYTMVEVDSVQYPNMPWFKIVADLDYFRTGVYTHTRGFTFEFPGQGQSPDEIPRYVVSADGWRWQMRSAVLEDRQLGVSYTRSFYGNPDFYFYVGWDSVYIRTYFDVRAYYNARNDAKFDIWVPDCYKDNVKGLCGNFNGQKCAAGPLDWATSFEVPDERCRQIHDFECDVHVSDAINSCQPIDPENSEGLFNEHCSVDQAPFNTACVLEVCDGTDRCSALQSYAKACLNDLAPEDRAPVCDWAAEFGCEPECGANSEFDGCADSCAATRTCENRHLDDFERCRGENEIEGFCVCEDGYILEDGVCILESDCGCNFDGSYYKLGEEFSTTEDNCECTSGGVVVCVPIPCEDKEKGTCRVHSDPYIETFDGVAYDFHGTCRYSLASYEDTPARAGFNIDFSNRREVQWNITEEEWGDGSVLDQVWLEFHSSDYAFGDSKRYLLHINNLDTSDDYHNTNLDVRLFDRATGKVFYNEDVNLDDVSIDIDGQDVTIVLWNGVEIFYDHVYWDMTLKVPNCFKDAIFGLCGNWDDSQASETQIASDYKTDPDALGEILRPCEALPADELNAVEEKCAALDDSNSEADVFQSCGFLDKHYYHDGCLFNGCIKRDWACGFIQSYARGCLVRKNPDSSDFKTVCSWPEATGCDLECPAGQVFKGCTNRCLEQRTCDDVVDGISNEARCGSQRAIYAMCGCPDGQVMHEGECINEDACPRDCVATEVATCRVWGDPHYETFDGEFHHFQGACRYTFAESKGDDEFRNVPAFKLEVGQERCGNWNGETPVSCLRRWTFEFPAEGQTKDETPRYILSVDSSRTVLEDRWTGASYTNNIETDDFTFETSPRIRVTTWFGALISNAGYHILDFTLPNCYMDHVDGLCGNYDGVKYDKFDEVASKFSELDFSNWTAYQSELIEWANDFAEPDPRCREVVDFECDDIDEVTDMCVPLDKNIPGGVFHDCTADKNAAYLSCLIDGCGDRSSLCDSLANYAKTCLNTIPAHLRGNVCSWASETGCEKECGANSQFEGCASTCAATRTCVNRHMSDAERCGSTIDEFDSMCVCEPGYILDGDSCILEEDCGCVWDHNGVYYSQGSTFSTDEENCECTSDGVVCTPIPCENRGTAYCRAHNDPYIRTFDGYQYGFHGDCRYNLASAPDRDDVPGFNVDIKNRKPWLPFIGAVTDQIWFDFHGRDYVAGDAKKYSLYIRNVDDSDDYRRARFEVTLEDNETGEKIIDAVSEISRTETIVTDDYEIYLYRSSSDGPNIYSVYVKTWNGLRAQFYYSSWSFYLWVNGCYKNEMAGLCGNYDGDYSDERLLRADYEADGASFGDRFQTDDDETCSHGGRLTPCEDLSTTEYNAAYSRCEAVRQPTLRHPLSSFYRNIFSGCEFLGDRTEVHEACLFNSCVKDGLQCGIIGEYASACLERKTPGTADFDRICNWAAATNCEEECPADQVYKGCTNSCFEAQTCEDVARGVSKEDRCGTDNVIQGMCGCPEGQVLEDGACVDETSCGCITADGLYVRIGEEVEGSGELCTCTEEGMECVETGPCTVFIGNTPEMITQKENMADVDISKPFKVSLQFDCSNNDFSTGYIMQITDTEKPRFSSSVVDPDSAQIEDPRFSSSDRPLAAIARNQELVWFAIGVDDSTDFTDGDFDNYIPSYIQHWAGGFGVATSWAAGCPGEGWTTFEFERSFDEDTGLWTNTWTADGELILSTTNSDDQWHAGYDFHIGLGSEEHWIGAEIEIKNFKLCLCSQTFIGPVPEVSGARDNLAQIDVSKPFKTSFEMDCNDDFSNGYLFHITDRETFRFGGPSVGPAELEKKKKNKKKRNLEDEESKLSTADKPLAMLYMSRNFIYFTIGLGTSRSFTSYDFETHNGPFVQTLGFDIYSIWLSGCPADGWATYEFEHSFDEETNLWTNTWRIDGVPVISTTNSDAEWNAGNNYWMGLGDGAGANWGSTDIKIKNFVLDCSEQ</sequence>
<protein>
    <submittedName>
        <fullName evidence="5">Oidioi.mRNA.OKI2018_I69.XSR.g16949.t1.cds</fullName>
    </submittedName>
</protein>
<dbReference type="PANTHER" id="PTHR11339">
    <property type="entry name" value="EXTRACELLULAR MATRIX GLYCOPROTEIN RELATED"/>
    <property type="match status" value="1"/>
</dbReference>
<dbReference type="Pfam" id="PF00094">
    <property type="entry name" value="VWD"/>
    <property type="match status" value="4"/>
</dbReference>
<evidence type="ECO:0000313" key="6">
    <source>
        <dbReference type="Proteomes" id="UP001158576"/>
    </source>
</evidence>
<keyword evidence="1" id="KW-1015">Disulfide bond</keyword>
<organism evidence="5 6">
    <name type="scientific">Oikopleura dioica</name>
    <name type="common">Tunicate</name>
    <dbReference type="NCBI Taxonomy" id="34765"/>
    <lineage>
        <taxon>Eukaryota</taxon>
        <taxon>Metazoa</taxon>
        <taxon>Chordata</taxon>
        <taxon>Tunicata</taxon>
        <taxon>Appendicularia</taxon>
        <taxon>Copelata</taxon>
        <taxon>Oikopleuridae</taxon>
        <taxon>Oikopleura</taxon>
    </lineage>
</organism>
<gene>
    <name evidence="5" type="ORF">OKIOD_LOCUS8507</name>
</gene>